<dbReference type="PANTHER" id="PTHR40642">
    <property type="entry name" value="YALI0F31295P"/>
    <property type="match status" value="1"/>
</dbReference>
<feature type="region of interest" description="Disordered" evidence="1">
    <location>
        <begin position="170"/>
        <end position="194"/>
    </location>
</feature>
<gene>
    <name evidence="2" type="ORF">OIDMADRAFT_43820</name>
</gene>
<feature type="region of interest" description="Disordered" evidence="1">
    <location>
        <begin position="88"/>
        <end position="149"/>
    </location>
</feature>
<feature type="compositionally biased region" description="Polar residues" evidence="1">
    <location>
        <begin position="174"/>
        <end position="185"/>
    </location>
</feature>
<name>A0A0C3H3E0_OIDMZ</name>
<feature type="compositionally biased region" description="Basic residues" evidence="1">
    <location>
        <begin position="132"/>
        <end position="149"/>
    </location>
</feature>
<keyword evidence="3" id="KW-1185">Reference proteome</keyword>
<dbReference type="EMBL" id="KN832881">
    <property type="protein sequence ID" value="KIM97934.1"/>
    <property type="molecule type" value="Genomic_DNA"/>
</dbReference>
<dbReference type="OrthoDB" id="5422320at2759"/>
<reference evidence="2 3" key="1">
    <citation type="submission" date="2014-04" db="EMBL/GenBank/DDBJ databases">
        <authorList>
            <consortium name="DOE Joint Genome Institute"/>
            <person name="Kuo A."/>
            <person name="Martino E."/>
            <person name="Perotto S."/>
            <person name="Kohler A."/>
            <person name="Nagy L.G."/>
            <person name="Floudas D."/>
            <person name="Copeland A."/>
            <person name="Barry K.W."/>
            <person name="Cichocki N."/>
            <person name="Veneault-Fourrey C."/>
            <person name="LaButti K."/>
            <person name="Lindquist E.A."/>
            <person name="Lipzen A."/>
            <person name="Lundell T."/>
            <person name="Morin E."/>
            <person name="Murat C."/>
            <person name="Sun H."/>
            <person name="Tunlid A."/>
            <person name="Henrissat B."/>
            <person name="Grigoriev I.V."/>
            <person name="Hibbett D.S."/>
            <person name="Martin F."/>
            <person name="Nordberg H.P."/>
            <person name="Cantor M.N."/>
            <person name="Hua S.X."/>
        </authorList>
    </citation>
    <scope>NUCLEOTIDE SEQUENCE [LARGE SCALE GENOMIC DNA]</scope>
    <source>
        <strain evidence="2 3">Zn</strain>
    </source>
</reference>
<dbReference type="Proteomes" id="UP000054321">
    <property type="component" value="Unassembled WGS sequence"/>
</dbReference>
<dbReference type="Pfam" id="PF12720">
    <property type="entry name" value="DUF3807"/>
    <property type="match status" value="1"/>
</dbReference>
<dbReference type="HOGENOM" id="CLU_086075_1_0_1"/>
<feature type="compositionally biased region" description="Basic and acidic residues" evidence="1">
    <location>
        <begin position="107"/>
        <end position="120"/>
    </location>
</feature>
<dbReference type="STRING" id="913774.A0A0C3H3E0"/>
<evidence type="ECO:0000313" key="3">
    <source>
        <dbReference type="Proteomes" id="UP000054321"/>
    </source>
</evidence>
<evidence type="ECO:0000313" key="2">
    <source>
        <dbReference type="EMBL" id="KIM97934.1"/>
    </source>
</evidence>
<proteinExistence type="predicted"/>
<sequence length="194" mass="21623">MNVPIITQADLINFHAAHFSASTMEHFSTHFLGPVAEEYAEGVDEDDGLGYYDDGVKRTLTDAQIAIFRHSEIQALLREQRHIAEANGVDAADQTSGPIADQGESEEAGHGDENINDGRTDPPALNAQQMNRKARKAQQAKQKGYFKQKIKPDLRKRTWDKVETAMESLDYDDQSSGTLVASQASQRRRISYDD</sequence>
<dbReference type="InParanoid" id="A0A0C3H3E0"/>
<evidence type="ECO:0000256" key="1">
    <source>
        <dbReference type="SAM" id="MobiDB-lite"/>
    </source>
</evidence>
<accession>A0A0C3H3E0</accession>
<dbReference type="PANTHER" id="PTHR40642:SF1">
    <property type="entry name" value="YALI0F31295P"/>
    <property type="match status" value="1"/>
</dbReference>
<protein>
    <submittedName>
        <fullName evidence="2">Uncharacterized protein</fullName>
    </submittedName>
</protein>
<dbReference type="InterPro" id="IPR024526">
    <property type="entry name" value="DUF3807"/>
</dbReference>
<organism evidence="2 3">
    <name type="scientific">Oidiodendron maius (strain Zn)</name>
    <dbReference type="NCBI Taxonomy" id="913774"/>
    <lineage>
        <taxon>Eukaryota</taxon>
        <taxon>Fungi</taxon>
        <taxon>Dikarya</taxon>
        <taxon>Ascomycota</taxon>
        <taxon>Pezizomycotina</taxon>
        <taxon>Leotiomycetes</taxon>
        <taxon>Leotiomycetes incertae sedis</taxon>
        <taxon>Myxotrichaceae</taxon>
        <taxon>Oidiodendron</taxon>
    </lineage>
</organism>
<reference evidence="3" key="2">
    <citation type="submission" date="2015-01" db="EMBL/GenBank/DDBJ databases">
        <title>Evolutionary Origins and Diversification of the Mycorrhizal Mutualists.</title>
        <authorList>
            <consortium name="DOE Joint Genome Institute"/>
            <consortium name="Mycorrhizal Genomics Consortium"/>
            <person name="Kohler A."/>
            <person name="Kuo A."/>
            <person name="Nagy L.G."/>
            <person name="Floudas D."/>
            <person name="Copeland A."/>
            <person name="Barry K.W."/>
            <person name="Cichocki N."/>
            <person name="Veneault-Fourrey C."/>
            <person name="LaButti K."/>
            <person name="Lindquist E.A."/>
            <person name="Lipzen A."/>
            <person name="Lundell T."/>
            <person name="Morin E."/>
            <person name="Murat C."/>
            <person name="Riley R."/>
            <person name="Ohm R."/>
            <person name="Sun H."/>
            <person name="Tunlid A."/>
            <person name="Henrissat B."/>
            <person name="Grigoriev I.V."/>
            <person name="Hibbett D.S."/>
            <person name="Martin F."/>
        </authorList>
    </citation>
    <scope>NUCLEOTIDE SEQUENCE [LARGE SCALE GENOMIC DNA]</scope>
    <source>
        <strain evidence="3">Zn</strain>
    </source>
</reference>
<dbReference type="AlphaFoldDB" id="A0A0C3H3E0"/>